<proteinExistence type="predicted"/>
<feature type="domain" description="Histidine kinase/HSP90-like ATPase" evidence="10">
    <location>
        <begin position="265"/>
        <end position="360"/>
    </location>
</feature>
<keyword evidence="4" id="KW-0808">Transferase</keyword>
<comment type="catalytic activity">
    <reaction evidence="1">
        <text>ATP + protein L-histidine = ADP + protein N-phospho-L-histidine.</text>
        <dbReference type="EC" id="2.7.13.3"/>
    </reaction>
</comment>
<evidence type="ECO:0000256" key="2">
    <source>
        <dbReference type="ARBA" id="ARBA00012438"/>
    </source>
</evidence>
<dbReference type="PANTHER" id="PTHR24421:SF10">
    <property type="entry name" value="NITRATE_NITRITE SENSOR PROTEIN NARQ"/>
    <property type="match status" value="1"/>
</dbReference>
<keyword evidence="6 11" id="KW-0418">Kinase</keyword>
<accession>A0ABT7GRV6</accession>
<keyword evidence="8" id="KW-0902">Two-component regulatory system</keyword>
<keyword evidence="5" id="KW-0547">Nucleotide-binding</keyword>
<dbReference type="SMART" id="SM00387">
    <property type="entry name" value="HATPase_c"/>
    <property type="match status" value="1"/>
</dbReference>
<dbReference type="GO" id="GO:0016301">
    <property type="term" value="F:kinase activity"/>
    <property type="evidence" value="ECO:0007669"/>
    <property type="project" value="UniProtKB-KW"/>
</dbReference>
<dbReference type="RefSeq" id="WP_285341868.1">
    <property type="nucleotide sequence ID" value="NZ_JASITI010000011.1"/>
</dbReference>
<evidence type="ECO:0000256" key="5">
    <source>
        <dbReference type="ARBA" id="ARBA00022741"/>
    </source>
</evidence>
<dbReference type="InterPro" id="IPR050482">
    <property type="entry name" value="Sensor_HK_TwoCompSys"/>
</dbReference>
<dbReference type="InterPro" id="IPR011712">
    <property type="entry name" value="Sig_transdc_His_kin_sub3_dim/P"/>
</dbReference>
<evidence type="ECO:0000259" key="10">
    <source>
        <dbReference type="SMART" id="SM00387"/>
    </source>
</evidence>
<keyword evidence="9" id="KW-1133">Transmembrane helix</keyword>
<sequence length="362" mass="37814">MFPERLEANALQALCRQVLAVRLVMIPLGAPLALGRTAPGAPTYLVAASVALTFLLSYALFRDWERLGPLLLRHRWLLAADMAVGALLLVTATPSSPLGLVALGTPLLAGLVYGWRGSAVFAAVQTVVVAALGGGLVLSFLCVLSGAAGSSVRDFLFRLSETRARLTAAEAVREERERLAREMHDSVSKTLHGLALAADALARTSDPALIRAQAELVASAARRAVGESRALLTDLRAEPVPLLPALHALDAQVRVTGAVPALPPSVARHVVAVAAEAVENVRRHAEASETLLTVSATGTHLTVSVEDDGRGLPAQLPSAGHFGVRGMRERAAAIGAALSLGPRPSGRPGTRVRLSLPLEGIR</sequence>
<dbReference type="Gene3D" id="1.20.5.1930">
    <property type="match status" value="1"/>
</dbReference>
<keyword evidence="9" id="KW-0472">Membrane</keyword>
<evidence type="ECO:0000256" key="6">
    <source>
        <dbReference type="ARBA" id="ARBA00022777"/>
    </source>
</evidence>
<protein>
    <recommendedName>
        <fullName evidence="2">histidine kinase</fullName>
        <ecNumber evidence="2">2.7.13.3</ecNumber>
    </recommendedName>
</protein>
<dbReference type="EMBL" id="JASITI010000011">
    <property type="protein sequence ID" value="MDK9496330.1"/>
    <property type="molecule type" value="Genomic_DNA"/>
</dbReference>
<dbReference type="Gene3D" id="3.30.565.10">
    <property type="entry name" value="Histidine kinase-like ATPase, C-terminal domain"/>
    <property type="match status" value="1"/>
</dbReference>
<feature type="transmembrane region" description="Helical" evidence="9">
    <location>
        <begin position="127"/>
        <end position="148"/>
    </location>
</feature>
<evidence type="ECO:0000313" key="12">
    <source>
        <dbReference type="Proteomes" id="UP001223390"/>
    </source>
</evidence>
<keyword evidence="7" id="KW-0067">ATP-binding</keyword>
<gene>
    <name evidence="11" type="ORF">QEZ40_000779</name>
</gene>
<feature type="transmembrane region" description="Helical" evidence="9">
    <location>
        <begin position="98"/>
        <end position="115"/>
    </location>
</feature>
<dbReference type="Pfam" id="PF07730">
    <property type="entry name" value="HisKA_3"/>
    <property type="match status" value="1"/>
</dbReference>
<evidence type="ECO:0000256" key="7">
    <source>
        <dbReference type="ARBA" id="ARBA00022840"/>
    </source>
</evidence>
<dbReference type="CDD" id="cd16917">
    <property type="entry name" value="HATPase_UhpB-NarQ-NarX-like"/>
    <property type="match status" value="1"/>
</dbReference>
<comment type="caution">
    <text evidence="11">The sequence shown here is derived from an EMBL/GenBank/DDBJ whole genome shotgun (WGS) entry which is preliminary data.</text>
</comment>
<dbReference type="SUPFAM" id="SSF55874">
    <property type="entry name" value="ATPase domain of HSP90 chaperone/DNA topoisomerase II/histidine kinase"/>
    <property type="match status" value="1"/>
</dbReference>
<evidence type="ECO:0000256" key="9">
    <source>
        <dbReference type="SAM" id="Phobius"/>
    </source>
</evidence>
<evidence type="ECO:0000256" key="8">
    <source>
        <dbReference type="ARBA" id="ARBA00023012"/>
    </source>
</evidence>
<feature type="transmembrane region" description="Helical" evidence="9">
    <location>
        <begin position="73"/>
        <end position="92"/>
    </location>
</feature>
<dbReference type="PANTHER" id="PTHR24421">
    <property type="entry name" value="NITRATE/NITRITE SENSOR PROTEIN NARX-RELATED"/>
    <property type="match status" value="1"/>
</dbReference>
<dbReference type="Pfam" id="PF02518">
    <property type="entry name" value="HATPase_c"/>
    <property type="match status" value="1"/>
</dbReference>
<keyword evidence="3" id="KW-0597">Phosphoprotein</keyword>
<evidence type="ECO:0000256" key="4">
    <source>
        <dbReference type="ARBA" id="ARBA00022679"/>
    </source>
</evidence>
<name>A0ABT7GRV6_9ACTN</name>
<keyword evidence="12" id="KW-1185">Reference proteome</keyword>
<evidence type="ECO:0000256" key="1">
    <source>
        <dbReference type="ARBA" id="ARBA00000085"/>
    </source>
</evidence>
<feature type="transmembrane region" description="Helical" evidence="9">
    <location>
        <begin position="41"/>
        <end position="61"/>
    </location>
</feature>
<dbReference type="InterPro" id="IPR036890">
    <property type="entry name" value="HATPase_C_sf"/>
</dbReference>
<organism evidence="11 12">
    <name type="scientific">Streptomyces katrae</name>
    <dbReference type="NCBI Taxonomy" id="68223"/>
    <lineage>
        <taxon>Bacteria</taxon>
        <taxon>Bacillati</taxon>
        <taxon>Actinomycetota</taxon>
        <taxon>Actinomycetes</taxon>
        <taxon>Kitasatosporales</taxon>
        <taxon>Streptomycetaceae</taxon>
        <taxon>Streptomyces</taxon>
    </lineage>
</organism>
<dbReference type="Proteomes" id="UP001223390">
    <property type="component" value="Unassembled WGS sequence"/>
</dbReference>
<evidence type="ECO:0000313" key="11">
    <source>
        <dbReference type="EMBL" id="MDK9496330.1"/>
    </source>
</evidence>
<dbReference type="EC" id="2.7.13.3" evidence="2"/>
<reference evidence="11 12" key="1">
    <citation type="submission" date="2023-05" db="EMBL/GenBank/DDBJ databases">
        <title>Sequencing and Assembly of Streptomyces sp. NP73.</title>
        <authorList>
            <person name="Konwar A.N."/>
            <person name="Saikia K."/>
            <person name="Thakur D."/>
        </authorList>
    </citation>
    <scope>NUCLEOTIDE SEQUENCE [LARGE SCALE GENOMIC DNA]</scope>
    <source>
        <strain evidence="11 12">NP73</strain>
    </source>
</reference>
<keyword evidence="9" id="KW-0812">Transmembrane</keyword>
<evidence type="ECO:0000256" key="3">
    <source>
        <dbReference type="ARBA" id="ARBA00022553"/>
    </source>
</evidence>
<dbReference type="InterPro" id="IPR003594">
    <property type="entry name" value="HATPase_dom"/>
</dbReference>